<keyword evidence="2" id="KW-1185">Reference proteome</keyword>
<dbReference type="AlphaFoldDB" id="A0A2X2USI9"/>
<gene>
    <name evidence="1" type="ORF">NCTC11224_05631</name>
</gene>
<organism evidence="1 2">
    <name type="scientific">Enterocloster clostridioformis</name>
    <dbReference type="NCBI Taxonomy" id="1531"/>
    <lineage>
        <taxon>Bacteria</taxon>
        <taxon>Bacillati</taxon>
        <taxon>Bacillota</taxon>
        <taxon>Clostridia</taxon>
        <taxon>Lachnospirales</taxon>
        <taxon>Lachnospiraceae</taxon>
        <taxon>Enterocloster</taxon>
    </lineage>
</organism>
<reference evidence="1 2" key="1">
    <citation type="submission" date="2018-06" db="EMBL/GenBank/DDBJ databases">
        <authorList>
            <consortium name="Pathogen Informatics"/>
            <person name="Doyle S."/>
        </authorList>
    </citation>
    <scope>NUCLEOTIDE SEQUENCE [LARGE SCALE GENOMIC DNA]</scope>
    <source>
        <strain evidence="1 2">NCTC11224</strain>
    </source>
</reference>
<evidence type="ECO:0000313" key="1">
    <source>
        <dbReference type="EMBL" id="SQB16571.1"/>
    </source>
</evidence>
<dbReference type="Proteomes" id="UP000251853">
    <property type="component" value="Unassembled WGS sequence"/>
</dbReference>
<accession>A0A2X2USI9</accession>
<protein>
    <submittedName>
        <fullName evidence="1">Uncharacterized protein</fullName>
    </submittedName>
</protein>
<dbReference type="EMBL" id="UAVW01000021">
    <property type="protein sequence ID" value="SQB16571.1"/>
    <property type="molecule type" value="Genomic_DNA"/>
</dbReference>
<evidence type="ECO:0000313" key="2">
    <source>
        <dbReference type="Proteomes" id="UP000251853"/>
    </source>
</evidence>
<proteinExistence type="predicted"/>
<name>A0A2X2USI9_9FIRM</name>
<dbReference type="RefSeq" id="WP_112483354.1">
    <property type="nucleotide sequence ID" value="NZ_JAIWZC010000001.1"/>
</dbReference>
<sequence>MITSIYQEVELSLTENLIPVTVPVKQYDNRARKVRCVLYNNSVQYSVPQDCIVACSGTRPDGTIFHYTSETASDLVFVENGAVVFTITTFMTAQAGWFPLDVVMLSTAGDVLGSFSLTLKVERAAINNGKIATYTYAGVVEAIRKGLLEVYITDDGYFAVVSEDGLGFSDKSESSTIQKFIENLLNCTVTDDGYLAFTTEDGLKLIFSMDGDGRLIVEFANG</sequence>